<evidence type="ECO:0000259" key="12">
    <source>
        <dbReference type="PROSITE" id="PS50893"/>
    </source>
</evidence>
<feature type="domain" description="ABC transmembrane type-1" evidence="13">
    <location>
        <begin position="284"/>
        <end position="562"/>
    </location>
</feature>
<dbReference type="InterPro" id="IPR003439">
    <property type="entry name" value="ABC_transporter-like_ATP-bd"/>
</dbReference>
<dbReference type="SMART" id="SM00382">
    <property type="entry name" value="AAA"/>
    <property type="match status" value="2"/>
</dbReference>
<evidence type="ECO:0000313" key="14">
    <source>
        <dbReference type="EMBL" id="KAK5998615.1"/>
    </source>
</evidence>
<feature type="domain" description="ABC transporter" evidence="12">
    <location>
        <begin position="615"/>
        <end position="842"/>
    </location>
</feature>
<evidence type="ECO:0000256" key="4">
    <source>
        <dbReference type="ARBA" id="ARBA00022692"/>
    </source>
</evidence>
<evidence type="ECO:0000256" key="7">
    <source>
        <dbReference type="ARBA" id="ARBA00022989"/>
    </source>
</evidence>
<evidence type="ECO:0000256" key="9">
    <source>
        <dbReference type="ARBA" id="ARBA00023180"/>
    </source>
</evidence>
<dbReference type="InterPro" id="IPR044746">
    <property type="entry name" value="ABCC_6TM_D1"/>
</dbReference>
<feature type="domain" description="ABC transporter" evidence="12">
    <location>
        <begin position="1185"/>
        <end position="1424"/>
    </location>
</feature>
<evidence type="ECO:0000256" key="2">
    <source>
        <dbReference type="ARBA" id="ARBA00022448"/>
    </source>
</evidence>
<comment type="caution">
    <text evidence="14">The sequence shown here is derived from an EMBL/GenBank/DDBJ whole genome shotgun (WGS) entry which is preliminary data.</text>
</comment>
<keyword evidence="15" id="KW-1185">Reference proteome</keyword>
<dbReference type="CDD" id="cd18580">
    <property type="entry name" value="ABC_6TM_ABCC_D2"/>
    <property type="match status" value="1"/>
</dbReference>
<dbReference type="Pfam" id="PF24357">
    <property type="entry name" value="TMD0_ABC"/>
    <property type="match status" value="1"/>
</dbReference>
<dbReference type="Pfam" id="PF00005">
    <property type="entry name" value="ABC_tran"/>
    <property type="match status" value="2"/>
</dbReference>
<evidence type="ECO:0000256" key="6">
    <source>
        <dbReference type="ARBA" id="ARBA00022840"/>
    </source>
</evidence>
<feature type="transmembrane region" description="Helical" evidence="11">
    <location>
        <begin position="262"/>
        <end position="289"/>
    </location>
</feature>
<dbReference type="InterPro" id="IPR056227">
    <property type="entry name" value="TMD0_ABC"/>
</dbReference>
<dbReference type="SUPFAM" id="SSF52540">
    <property type="entry name" value="P-loop containing nucleoside triphosphate hydrolases"/>
    <property type="match status" value="2"/>
</dbReference>
<dbReference type="PANTHER" id="PTHR24223:SF399">
    <property type="entry name" value="ABC TRANSPORTER ATNG"/>
    <property type="match status" value="1"/>
</dbReference>
<evidence type="ECO:0000256" key="5">
    <source>
        <dbReference type="ARBA" id="ARBA00022741"/>
    </source>
</evidence>
<reference evidence="14 15" key="1">
    <citation type="submission" date="2024-01" db="EMBL/GenBank/DDBJ databases">
        <title>Complete genome of Cladobotryum mycophilum ATHUM6906.</title>
        <authorList>
            <person name="Christinaki A.C."/>
            <person name="Myridakis A.I."/>
            <person name="Kouvelis V.N."/>
        </authorList>
    </citation>
    <scope>NUCLEOTIDE SEQUENCE [LARGE SCALE GENOMIC DNA]</scope>
    <source>
        <strain evidence="14 15">ATHUM6906</strain>
    </source>
</reference>
<keyword evidence="3" id="KW-1003">Cell membrane</keyword>
<dbReference type="InterPro" id="IPR036640">
    <property type="entry name" value="ABC1_TM_sf"/>
</dbReference>
<dbReference type="Pfam" id="PF00664">
    <property type="entry name" value="ABC_membrane"/>
    <property type="match status" value="2"/>
</dbReference>
<dbReference type="Gene3D" id="3.40.50.300">
    <property type="entry name" value="P-loop containing nucleotide triphosphate hydrolases"/>
    <property type="match status" value="2"/>
</dbReference>
<dbReference type="InterPro" id="IPR050173">
    <property type="entry name" value="ABC_transporter_C-like"/>
</dbReference>
<dbReference type="InterPro" id="IPR003593">
    <property type="entry name" value="AAA+_ATPase"/>
</dbReference>
<sequence>MASADHGNLTETWRCDDSFGPFVYDCERRFDFTLLFQQSVLAIGPSALLLLVLPLRVLQLSQQKRKALVNSLAFSKLAACIVFGALQLGLLVQWTKLRQGSEVKHVSVAASGLNFVGALALCGLSYMEHSRSARPSAVISIYLVVAIAFDTVQCRTLWLLGNPQGLATVFSAMLASKLTLFILEMQGKRHLLFRQWRSLNPESTSGIISRSLFWWLNDFLVRGFRASLSLASLYDTDQELGSGILLHRLQAQWTRRRSGGKYALVFSLLHSIKGALLVGIVPRLCLVGFKFSQPFLMNRIIKYVQRQGGNGADPKAIGYSLIGATALVYIGTALSTGFYQHKVFRSLTMIRGALTSLVLAQSTNLGALADGSGALTLITADVSKISSAFENVHDVWAAPLELGLAMYLLERQLGLGCITPAIVVIVCTLAMGRLSKFIGPAAKAWFGAIGERVSITTNVLGSVKEVKMLGLSDSWRDAIQALRVKELDLSKKFRILIVLMNVLGNTAPRLVPVATFGLATAAPHLGGTKDLSVATVFTSLAIIGLIMEPLAGLLYSIPGLFSSLGCFERIQTFIEETECTNEFNHCTGGAGSVRGGNDEIELSTFRRGDSTQALIVAENVSFRIKESDEPILRDINISILPGSMTVIAGKVGSGKTTLIRGLLGQLVTTGRLKTFAGGAAYCAQTSWLMNSSIRQNILGQSEMDEQWYRTVVRACALERDFSRFPAGDLSVVGSKGSSLSGGQKQRVALARAVYARRRLMIIDDILSGLDWTTQRHVWDQVFGRAGLLRQHGIAVILATHSLGHLDDSEDVILLGDDGHIAQKGVFGTLRTSPQMQALLPLSNERNSTKGADASQDSFETQQYKPHEEEATDDEVDDTLNSQGDASLYLYYFQSIGWRRGLLFVLSGILSTFFHIFQDVWLRIWSEANDTGKASNVGMYMGIYAMIATLGLLFLAVDVWVMFVKVLPRSAQNLHAILLNTVMRFSKDMTLVDSDLPTAFYQTFSGFLSCVGEALLVLMGAKYLGAVLPLSLIFFYCLQKFYLRTSRQLRQLDLQATAPLHTHVLETLDGLSTIRAFGWQSVFQESGLRLLNACQKPHYLLFCIHRWLTLVLDLFVAATGVLLVIFAVVTPNATSAGAMALALTQVLGLSSSLADLISSWTSLETSLGAISRLRELETTTPAEGQIEFKDVFASYSSGEETSKALDGLTLTIKPGEKVAICGRTGSGKSSLISVLFRLLDLDAGAISIDGVDISHVAQNHLRQRLIAVPQEAMLFPGTLRSNLFPGSTAGRFSTDMSDDEIIRVLKKVELWAGIASLHGGLDTNVSDLGLSQGQKQLLCLARAVLRKDSSAILVLDEAMSAVDRPTEDVMVRVLEEEFRGHTIVSVVHRLNTVAKFDTVVVLDRGRMVEVGKPEELLDKGGGREVP</sequence>
<dbReference type="Gene3D" id="1.20.1560.10">
    <property type="entry name" value="ABC transporter type 1, transmembrane domain"/>
    <property type="match status" value="2"/>
</dbReference>
<dbReference type="EMBL" id="JAVFKD010000001">
    <property type="protein sequence ID" value="KAK5998615.1"/>
    <property type="molecule type" value="Genomic_DNA"/>
</dbReference>
<dbReference type="InterPro" id="IPR017871">
    <property type="entry name" value="ABC_transporter-like_CS"/>
</dbReference>
<evidence type="ECO:0000256" key="8">
    <source>
        <dbReference type="ARBA" id="ARBA00023136"/>
    </source>
</evidence>
<feature type="domain" description="ABC transmembrane type-1" evidence="13">
    <location>
        <begin position="983"/>
        <end position="1164"/>
    </location>
</feature>
<accession>A0ABR0T3M2</accession>
<feature type="transmembrane region" description="Helical" evidence="11">
    <location>
        <begin position="936"/>
        <end position="962"/>
    </location>
</feature>
<dbReference type="PANTHER" id="PTHR24223">
    <property type="entry name" value="ATP-BINDING CASSETTE SUB-FAMILY C"/>
    <property type="match status" value="1"/>
</dbReference>
<keyword evidence="9" id="KW-0325">Glycoprotein</keyword>
<dbReference type="CDD" id="cd03244">
    <property type="entry name" value="ABCC_MRP_domain2"/>
    <property type="match status" value="1"/>
</dbReference>
<proteinExistence type="predicted"/>
<dbReference type="PROSITE" id="PS00211">
    <property type="entry name" value="ABC_TRANSPORTER_1"/>
    <property type="match status" value="2"/>
</dbReference>
<feature type="transmembrane region" description="Helical" evidence="11">
    <location>
        <begin position="67"/>
        <end position="86"/>
    </location>
</feature>
<keyword evidence="7 11" id="KW-1133">Transmembrane helix</keyword>
<feature type="compositionally biased region" description="Polar residues" evidence="10">
    <location>
        <begin position="846"/>
        <end position="863"/>
    </location>
</feature>
<dbReference type="CDD" id="cd18579">
    <property type="entry name" value="ABC_6TM_ABCC_D1"/>
    <property type="match status" value="1"/>
</dbReference>
<keyword evidence="2" id="KW-0813">Transport</keyword>
<feature type="transmembrane region" description="Helical" evidence="11">
    <location>
        <begin position="106"/>
        <end position="127"/>
    </location>
</feature>
<feature type="transmembrane region" description="Helical" evidence="11">
    <location>
        <begin position="166"/>
        <end position="183"/>
    </location>
</feature>
<dbReference type="PROSITE" id="PS50893">
    <property type="entry name" value="ABC_TRANSPORTER_2"/>
    <property type="match status" value="2"/>
</dbReference>
<evidence type="ECO:0000256" key="10">
    <source>
        <dbReference type="SAM" id="MobiDB-lite"/>
    </source>
</evidence>
<keyword evidence="4 11" id="KW-0812">Transmembrane</keyword>
<gene>
    <name evidence="14" type="ORF">PT974_00996</name>
</gene>
<feature type="transmembrane region" description="Helical" evidence="11">
    <location>
        <begin position="900"/>
        <end position="916"/>
    </location>
</feature>
<keyword evidence="5" id="KW-0547">Nucleotide-binding</keyword>
<dbReference type="InterPro" id="IPR011527">
    <property type="entry name" value="ABC1_TM_dom"/>
</dbReference>
<dbReference type="InterPro" id="IPR044726">
    <property type="entry name" value="ABCC_6TM_D2"/>
</dbReference>
<feature type="region of interest" description="Disordered" evidence="10">
    <location>
        <begin position="846"/>
        <end position="876"/>
    </location>
</feature>
<dbReference type="PROSITE" id="PS50929">
    <property type="entry name" value="ABC_TM1F"/>
    <property type="match status" value="2"/>
</dbReference>
<comment type="subcellular location">
    <subcellularLocation>
        <location evidence="1">Cell membrane</location>
        <topology evidence="1">Multi-pass membrane protein</topology>
    </subcellularLocation>
</comment>
<feature type="transmembrane region" description="Helical" evidence="11">
    <location>
        <begin position="139"/>
        <end position="160"/>
    </location>
</feature>
<feature type="transmembrane region" description="Helical" evidence="11">
    <location>
        <begin position="1022"/>
        <end position="1042"/>
    </location>
</feature>
<name>A0ABR0T3M2_9HYPO</name>
<feature type="transmembrane region" description="Helical" evidence="11">
    <location>
        <begin position="1106"/>
        <end position="1128"/>
    </location>
</feature>
<evidence type="ECO:0000256" key="11">
    <source>
        <dbReference type="SAM" id="Phobius"/>
    </source>
</evidence>
<evidence type="ECO:0000313" key="15">
    <source>
        <dbReference type="Proteomes" id="UP001338125"/>
    </source>
</evidence>
<dbReference type="Proteomes" id="UP001338125">
    <property type="component" value="Unassembled WGS sequence"/>
</dbReference>
<dbReference type="SUPFAM" id="SSF90123">
    <property type="entry name" value="ABC transporter transmembrane region"/>
    <property type="match status" value="2"/>
</dbReference>
<dbReference type="InterPro" id="IPR027417">
    <property type="entry name" value="P-loop_NTPase"/>
</dbReference>
<evidence type="ECO:0000256" key="3">
    <source>
        <dbReference type="ARBA" id="ARBA00022475"/>
    </source>
</evidence>
<feature type="transmembrane region" description="Helical" evidence="11">
    <location>
        <begin position="35"/>
        <end position="55"/>
    </location>
</feature>
<organism evidence="14 15">
    <name type="scientific">Cladobotryum mycophilum</name>
    <dbReference type="NCBI Taxonomy" id="491253"/>
    <lineage>
        <taxon>Eukaryota</taxon>
        <taxon>Fungi</taxon>
        <taxon>Dikarya</taxon>
        <taxon>Ascomycota</taxon>
        <taxon>Pezizomycotina</taxon>
        <taxon>Sordariomycetes</taxon>
        <taxon>Hypocreomycetidae</taxon>
        <taxon>Hypocreales</taxon>
        <taxon>Hypocreaceae</taxon>
        <taxon>Cladobotryum</taxon>
    </lineage>
</organism>
<feature type="transmembrane region" description="Helical" evidence="11">
    <location>
        <begin position="316"/>
        <end position="339"/>
    </location>
</feature>
<protein>
    <submittedName>
        <fullName evidence="14">ABC multidrug transporter B</fullName>
    </submittedName>
</protein>
<keyword evidence="6" id="KW-0067">ATP-binding</keyword>
<evidence type="ECO:0000259" key="13">
    <source>
        <dbReference type="PROSITE" id="PS50929"/>
    </source>
</evidence>
<evidence type="ECO:0000256" key="1">
    <source>
        <dbReference type="ARBA" id="ARBA00004651"/>
    </source>
</evidence>
<keyword evidence="8 11" id="KW-0472">Membrane</keyword>